<evidence type="ECO:0000313" key="2">
    <source>
        <dbReference type="Proteomes" id="UP000652176"/>
    </source>
</evidence>
<comment type="caution">
    <text evidence="1">The sequence shown here is derived from an EMBL/GenBank/DDBJ whole genome shotgun (WGS) entry which is preliminary data.</text>
</comment>
<dbReference type="Proteomes" id="UP000652176">
    <property type="component" value="Unassembled WGS sequence"/>
</dbReference>
<dbReference type="RefSeq" id="WP_192372472.1">
    <property type="nucleotide sequence ID" value="NZ_CAJHIV010000001.1"/>
</dbReference>
<reference evidence="1 2" key="1">
    <citation type="submission" date="2020-09" db="EMBL/GenBank/DDBJ databases">
        <title>Methylomonas albis sp. nov. and Methylomonas fluvii sp. nov.: Two cold-adapted methanotrophs from the River Elbe and an amended description of Methylovulum psychrotolerans strain Eb1.</title>
        <authorList>
            <person name="Bussmann I.K."/>
            <person name="Klings K.-W."/>
            <person name="Warnstedt J."/>
            <person name="Hoppert M."/>
            <person name="Saborowski A."/>
            <person name="Horn F."/>
            <person name="Liebner S."/>
        </authorList>
    </citation>
    <scope>NUCLEOTIDE SEQUENCE [LARGE SCALE GENOMIC DNA]</scope>
    <source>
        <strain evidence="1 2">EbA</strain>
    </source>
</reference>
<evidence type="ECO:0000313" key="1">
    <source>
        <dbReference type="EMBL" id="MBD9354515.1"/>
    </source>
</evidence>
<dbReference type="EMBL" id="JACXSS010000001">
    <property type="protein sequence ID" value="MBD9354515.1"/>
    <property type="molecule type" value="Genomic_DNA"/>
</dbReference>
<keyword evidence="2" id="KW-1185">Reference proteome</keyword>
<evidence type="ECO:0008006" key="3">
    <source>
        <dbReference type="Google" id="ProtNLM"/>
    </source>
</evidence>
<sequence>MEVSTSAYYAWCKAPQDDDKKQQDQKLADKVQQIFTDNRQCFGSRRVITKSGVQPDLKKGGALC</sequence>
<protein>
    <recommendedName>
        <fullName evidence="3">Transposase</fullName>
    </recommendedName>
</protein>
<organism evidence="1 2">
    <name type="scientific">Methylomonas albis</name>
    <dbReference type="NCBI Taxonomy" id="1854563"/>
    <lineage>
        <taxon>Bacteria</taxon>
        <taxon>Pseudomonadati</taxon>
        <taxon>Pseudomonadota</taxon>
        <taxon>Gammaproteobacteria</taxon>
        <taxon>Methylococcales</taxon>
        <taxon>Methylococcaceae</taxon>
        <taxon>Methylomonas</taxon>
    </lineage>
</organism>
<accession>A0ABR9CUL6</accession>
<proteinExistence type="predicted"/>
<name>A0ABR9CUL6_9GAMM</name>
<gene>
    <name evidence="1" type="ORF">IE877_01220</name>
</gene>